<comment type="caution">
    <text evidence="1">The sequence shown here is derived from an EMBL/GenBank/DDBJ whole genome shotgun (WGS) entry which is preliminary data.</text>
</comment>
<accession>A0ABN3NZE8</accession>
<proteinExistence type="predicted"/>
<sequence length="65" mass="6814">MLSSGGRDAGGCDVDMVSAPRVRIAGAAPVLKNGSVITIHRGSAACIRRARPRPRETPRTPFGRS</sequence>
<evidence type="ECO:0000313" key="2">
    <source>
        <dbReference type="Proteomes" id="UP001501095"/>
    </source>
</evidence>
<dbReference type="EMBL" id="BAAATM010000018">
    <property type="protein sequence ID" value="GAA2547827.1"/>
    <property type="molecule type" value="Genomic_DNA"/>
</dbReference>
<organism evidence="1 2">
    <name type="scientific">Streptomyces levis</name>
    <dbReference type="NCBI Taxonomy" id="285566"/>
    <lineage>
        <taxon>Bacteria</taxon>
        <taxon>Bacillati</taxon>
        <taxon>Actinomycetota</taxon>
        <taxon>Actinomycetes</taxon>
        <taxon>Kitasatosporales</taxon>
        <taxon>Streptomycetaceae</taxon>
        <taxon>Streptomyces</taxon>
    </lineage>
</organism>
<name>A0ABN3NZE8_9ACTN</name>
<reference evidence="1 2" key="1">
    <citation type="journal article" date="2019" name="Int. J. Syst. Evol. Microbiol.">
        <title>The Global Catalogue of Microorganisms (GCM) 10K type strain sequencing project: providing services to taxonomists for standard genome sequencing and annotation.</title>
        <authorList>
            <consortium name="The Broad Institute Genomics Platform"/>
            <consortium name="The Broad Institute Genome Sequencing Center for Infectious Disease"/>
            <person name="Wu L."/>
            <person name="Ma J."/>
        </authorList>
    </citation>
    <scope>NUCLEOTIDE SEQUENCE [LARGE SCALE GENOMIC DNA]</scope>
    <source>
        <strain evidence="1 2">JCM 6924</strain>
    </source>
</reference>
<gene>
    <name evidence="1" type="ORF">GCM10010423_54540</name>
</gene>
<evidence type="ECO:0000313" key="1">
    <source>
        <dbReference type="EMBL" id="GAA2547827.1"/>
    </source>
</evidence>
<keyword evidence="2" id="KW-1185">Reference proteome</keyword>
<dbReference type="Proteomes" id="UP001501095">
    <property type="component" value="Unassembled WGS sequence"/>
</dbReference>
<protein>
    <submittedName>
        <fullName evidence="1">Uncharacterized protein</fullName>
    </submittedName>
</protein>